<protein>
    <submittedName>
        <fullName evidence="2">Uncharacterized protein</fullName>
    </submittedName>
</protein>
<evidence type="ECO:0000313" key="3">
    <source>
        <dbReference type="Proteomes" id="UP000000753"/>
    </source>
</evidence>
<evidence type="ECO:0000256" key="1">
    <source>
        <dbReference type="SAM" id="MobiDB-lite"/>
    </source>
</evidence>
<name>B8CTW3_SHEPW</name>
<evidence type="ECO:0000313" key="2">
    <source>
        <dbReference type="EMBL" id="ACJ31356.1"/>
    </source>
</evidence>
<keyword evidence="3" id="KW-1185">Reference proteome</keyword>
<accession>B8CTW3</accession>
<dbReference type="EMBL" id="CP000472">
    <property type="protein sequence ID" value="ACJ31356.1"/>
    <property type="molecule type" value="Genomic_DNA"/>
</dbReference>
<reference evidence="2 3" key="1">
    <citation type="journal article" date="2008" name="PLoS ONE">
        <title>Environmental adaptation: genomic analysis of the piezotolerant and psychrotolerant deep-sea iron reducing bacterium Shewanella piezotolerans WP3.</title>
        <authorList>
            <person name="Wang F."/>
            <person name="Wang J."/>
            <person name="Jian H."/>
            <person name="Zhang B."/>
            <person name="Li S."/>
            <person name="Wang F."/>
            <person name="Zeng X."/>
            <person name="Gao L."/>
            <person name="Bartlett D.H."/>
            <person name="Yu J."/>
            <person name="Hu S."/>
            <person name="Xiao X."/>
        </authorList>
    </citation>
    <scope>NUCLEOTIDE SEQUENCE [LARGE SCALE GENOMIC DNA]</scope>
    <source>
        <strain evidence="3">WP3 / JCM 13877</strain>
    </source>
</reference>
<feature type="region of interest" description="Disordered" evidence="1">
    <location>
        <begin position="1"/>
        <end position="32"/>
    </location>
</feature>
<dbReference type="HOGENOM" id="CLU_3391312_0_0_6"/>
<sequence length="32" mass="3401">MSVLDSNASKMEQCSALSGPPQQAWDNLCSDS</sequence>
<dbReference type="KEGG" id="swp:swp_4722"/>
<dbReference type="AlphaFoldDB" id="B8CTW3"/>
<organism evidence="2 3">
    <name type="scientific">Shewanella piezotolerans (strain WP3 / JCM 13877)</name>
    <dbReference type="NCBI Taxonomy" id="225849"/>
    <lineage>
        <taxon>Bacteria</taxon>
        <taxon>Pseudomonadati</taxon>
        <taxon>Pseudomonadota</taxon>
        <taxon>Gammaproteobacteria</taxon>
        <taxon>Alteromonadales</taxon>
        <taxon>Shewanellaceae</taxon>
        <taxon>Shewanella</taxon>
    </lineage>
</organism>
<gene>
    <name evidence="2" type="ordered locus">swp_4722</name>
</gene>
<proteinExistence type="predicted"/>
<dbReference type="Proteomes" id="UP000000753">
    <property type="component" value="Chromosome"/>
</dbReference>